<comment type="subcellular location">
    <subcellularLocation>
        <location evidence="1 12">Cell outer membrane</location>
        <topology evidence="1 12">Multi-pass membrane protein</topology>
    </subcellularLocation>
</comment>
<evidence type="ECO:0000313" key="19">
    <source>
        <dbReference type="Proteomes" id="UP001589798"/>
    </source>
</evidence>
<dbReference type="InterPro" id="IPR010917">
    <property type="entry name" value="TonB_rcpt_CS"/>
</dbReference>
<keyword evidence="18" id="KW-0675">Receptor</keyword>
<evidence type="ECO:0000256" key="3">
    <source>
        <dbReference type="ARBA" id="ARBA00022452"/>
    </source>
</evidence>
<dbReference type="PANTHER" id="PTHR32552:SF81">
    <property type="entry name" value="TONB-DEPENDENT OUTER MEMBRANE RECEPTOR"/>
    <property type="match status" value="1"/>
</dbReference>
<comment type="caution">
    <text evidence="18">The sequence shown here is derived from an EMBL/GenBank/DDBJ whole genome shotgun (WGS) entry which is preliminary data.</text>
</comment>
<dbReference type="Proteomes" id="UP001589798">
    <property type="component" value="Unassembled WGS sequence"/>
</dbReference>
<dbReference type="EMBL" id="JBHLWK010000008">
    <property type="protein sequence ID" value="MFC0203600.1"/>
    <property type="molecule type" value="Genomic_DNA"/>
</dbReference>
<dbReference type="PROSITE" id="PS52016">
    <property type="entry name" value="TONB_DEPENDENT_REC_3"/>
    <property type="match status" value="1"/>
</dbReference>
<proteinExistence type="inferred from homology"/>
<keyword evidence="8" id="KW-0406">Ion transport</keyword>
<evidence type="ECO:0000256" key="8">
    <source>
        <dbReference type="ARBA" id="ARBA00023065"/>
    </source>
</evidence>
<evidence type="ECO:0000256" key="13">
    <source>
        <dbReference type="PROSITE-ProRule" id="PRU10144"/>
    </source>
</evidence>
<dbReference type="InterPro" id="IPR000531">
    <property type="entry name" value="Beta-barrel_TonB"/>
</dbReference>
<keyword evidence="9 14" id="KW-0798">TonB box</keyword>
<keyword evidence="3 12" id="KW-1134">Transmembrane beta strand</keyword>
<dbReference type="InterPro" id="IPR036942">
    <property type="entry name" value="Beta-barrel_TonB_sf"/>
</dbReference>
<evidence type="ECO:0000313" key="18">
    <source>
        <dbReference type="EMBL" id="MFC0203600.1"/>
    </source>
</evidence>
<evidence type="ECO:0000256" key="12">
    <source>
        <dbReference type="PROSITE-ProRule" id="PRU01360"/>
    </source>
</evidence>
<dbReference type="Pfam" id="PF00593">
    <property type="entry name" value="TonB_dep_Rec_b-barrel"/>
    <property type="match status" value="1"/>
</dbReference>
<evidence type="ECO:0000256" key="5">
    <source>
        <dbReference type="ARBA" id="ARBA00022692"/>
    </source>
</evidence>
<dbReference type="PROSITE" id="PS01156">
    <property type="entry name" value="TONB_DEPENDENT_REC_2"/>
    <property type="match status" value="1"/>
</dbReference>
<protein>
    <submittedName>
        <fullName evidence="18">TonB-dependent receptor</fullName>
    </submittedName>
</protein>
<evidence type="ECO:0000259" key="16">
    <source>
        <dbReference type="Pfam" id="PF00593"/>
    </source>
</evidence>
<keyword evidence="19" id="KW-1185">Reference proteome</keyword>
<gene>
    <name evidence="18" type="ORF">ACFFJC_04855</name>
</gene>
<evidence type="ECO:0000256" key="2">
    <source>
        <dbReference type="ARBA" id="ARBA00022448"/>
    </source>
</evidence>
<feature type="chain" id="PRO_5046830321" evidence="15">
    <location>
        <begin position="26"/>
        <end position="744"/>
    </location>
</feature>
<keyword evidence="2 12" id="KW-0813">Transport</keyword>
<evidence type="ECO:0000256" key="10">
    <source>
        <dbReference type="ARBA" id="ARBA00023136"/>
    </source>
</evidence>
<feature type="domain" description="TonB-dependent receptor-like beta-barrel" evidence="16">
    <location>
        <begin position="236"/>
        <end position="704"/>
    </location>
</feature>
<dbReference type="PANTHER" id="PTHR32552">
    <property type="entry name" value="FERRICHROME IRON RECEPTOR-RELATED"/>
    <property type="match status" value="1"/>
</dbReference>
<reference evidence="18 19" key="1">
    <citation type="submission" date="2024-09" db="EMBL/GenBank/DDBJ databases">
        <authorList>
            <person name="Sun Q."/>
            <person name="Mori K."/>
        </authorList>
    </citation>
    <scope>NUCLEOTIDE SEQUENCE [LARGE SCALE GENOMIC DNA]</scope>
    <source>
        <strain evidence="18 19">CCM 7706</strain>
    </source>
</reference>
<accession>A0ABV6CUM3</accession>
<name>A0ABV6CUM3_9SPHN</name>
<evidence type="ECO:0000256" key="14">
    <source>
        <dbReference type="RuleBase" id="RU003357"/>
    </source>
</evidence>
<evidence type="ECO:0000256" key="4">
    <source>
        <dbReference type="ARBA" id="ARBA00022496"/>
    </source>
</evidence>
<keyword evidence="6 15" id="KW-0732">Signal</keyword>
<evidence type="ECO:0000256" key="6">
    <source>
        <dbReference type="ARBA" id="ARBA00022729"/>
    </source>
</evidence>
<evidence type="ECO:0000259" key="17">
    <source>
        <dbReference type="Pfam" id="PF07715"/>
    </source>
</evidence>
<keyword evidence="7" id="KW-0408">Iron</keyword>
<evidence type="ECO:0000256" key="11">
    <source>
        <dbReference type="ARBA" id="ARBA00023237"/>
    </source>
</evidence>
<feature type="domain" description="TonB-dependent receptor plug" evidence="17">
    <location>
        <begin position="50"/>
        <end position="157"/>
    </location>
</feature>
<keyword evidence="5 12" id="KW-0812">Transmembrane</keyword>
<keyword evidence="11 12" id="KW-0998">Cell outer membrane</keyword>
<feature type="short sequence motif" description="TonB C-terminal box" evidence="13">
    <location>
        <begin position="727"/>
        <end position="744"/>
    </location>
</feature>
<dbReference type="InterPro" id="IPR012910">
    <property type="entry name" value="Plug_dom"/>
</dbReference>
<keyword evidence="4" id="KW-0410">Iron transport</keyword>
<dbReference type="RefSeq" id="WP_379486369.1">
    <property type="nucleotide sequence ID" value="NZ_JBHLWK010000008.1"/>
</dbReference>
<evidence type="ECO:0000256" key="9">
    <source>
        <dbReference type="ARBA" id="ARBA00023077"/>
    </source>
</evidence>
<comment type="similarity">
    <text evidence="12 14">Belongs to the TonB-dependent receptor family.</text>
</comment>
<evidence type="ECO:0000256" key="1">
    <source>
        <dbReference type="ARBA" id="ARBA00004571"/>
    </source>
</evidence>
<organism evidence="18 19">
    <name type="scientific">Novosphingobium soli</name>
    <dbReference type="NCBI Taxonomy" id="574956"/>
    <lineage>
        <taxon>Bacteria</taxon>
        <taxon>Pseudomonadati</taxon>
        <taxon>Pseudomonadota</taxon>
        <taxon>Alphaproteobacteria</taxon>
        <taxon>Sphingomonadales</taxon>
        <taxon>Sphingomonadaceae</taxon>
        <taxon>Novosphingobium</taxon>
    </lineage>
</organism>
<dbReference type="Gene3D" id="2.40.170.20">
    <property type="entry name" value="TonB-dependent receptor, beta-barrel domain"/>
    <property type="match status" value="1"/>
</dbReference>
<dbReference type="SUPFAM" id="SSF56935">
    <property type="entry name" value="Porins"/>
    <property type="match status" value="1"/>
</dbReference>
<sequence length="744" mass="80126">MNTKWKAASAAAIALAAGLAWPAMAQETGASTDSAGGDIIVTARKREESIQSIPAAVAAVTQETLTRSGAQSLDDVVRLTPGVTFNSGNAGGLAAPAMRGITNITTTTFDNNVGVFLDGVYLSAKSNLDIDLFNLARVEVIKGPQSALYGNNAFAGAINYVLDRPGDSLDGRIKASVGTDDLYEVAGKISAPITDSLSVMAVGTYSHFGGTIDNVQGSNLGGWDYKFSGSGMIDFDPGSGLTANLFYYHYEDKLDGGANYMFTNDCGGTISPVILPNRGGSDRRFKCGTLEAPDAVNVDTGSFSKRKTNLGIARLGYDFGPVALRYTGSYAKYDTYALQDQHLNSYGGTLTTAQRRFTQPYVGPVREWSSELRLESYGNTVFDWALGGYYYDRKANQTVKVGYGYDQTSPSLDLMNIENTTMKSVFGLANFKITPTLSIEAQGRWTWEDKEGVYTNRLTNAVLRPEDDFSYGTYRVTGNWEWDADKILYAVVASGTKSGGFNNTAVVTEQSYGPEKNTSFEIGSKNTFLDGRVIINVAAYYIDWTDVQLSVPSAITGQVNPVTNIGSATVKGFEFSTAFKPTPEWDVSFGYNYADSTWDKGTVDYSASRICPTAAACGLTQVGTGIDVSGFMIPRISEHQVAAATTYTVPLATSDLYVHADMSFRSEQGTNAIALQKVPAQTFVNGRIGWIKDGYEIAIFAKNLFNERYVISSVNEPEFVPSTTFTTGFIGNGRVVGASVEAKF</sequence>
<evidence type="ECO:0000256" key="15">
    <source>
        <dbReference type="SAM" id="SignalP"/>
    </source>
</evidence>
<evidence type="ECO:0000256" key="7">
    <source>
        <dbReference type="ARBA" id="ARBA00023004"/>
    </source>
</evidence>
<dbReference type="InterPro" id="IPR039426">
    <property type="entry name" value="TonB-dep_rcpt-like"/>
</dbReference>
<dbReference type="Pfam" id="PF07715">
    <property type="entry name" value="Plug"/>
    <property type="match status" value="1"/>
</dbReference>
<keyword evidence="10 12" id="KW-0472">Membrane</keyword>
<feature type="signal peptide" evidence="15">
    <location>
        <begin position="1"/>
        <end position="25"/>
    </location>
</feature>